<dbReference type="RefSeq" id="WP_034326358.1">
    <property type="nucleotide sequence ID" value="NZ_CAJTQN010000001.1"/>
</dbReference>
<comment type="catalytic activity">
    <reaction evidence="1 15 16">
        <text>(2R,3S)-3-isopropylmalate + NAD(+) = 4-methyl-2-oxopentanoate + CO2 + NADH</text>
        <dbReference type="Rhea" id="RHEA:32271"/>
        <dbReference type="ChEBI" id="CHEBI:16526"/>
        <dbReference type="ChEBI" id="CHEBI:17865"/>
        <dbReference type="ChEBI" id="CHEBI:35121"/>
        <dbReference type="ChEBI" id="CHEBI:57540"/>
        <dbReference type="ChEBI" id="CHEBI:57945"/>
        <dbReference type="EC" id="1.1.1.85"/>
    </reaction>
</comment>
<dbReference type="Pfam" id="PF00180">
    <property type="entry name" value="Iso_dh"/>
    <property type="match status" value="1"/>
</dbReference>
<dbReference type="UniPathway" id="UPA00048">
    <property type="reaction ID" value="UER00072"/>
</dbReference>
<keyword evidence="14 15" id="KW-0100">Branched-chain amino acid biosynthesis</keyword>
<comment type="subcellular location">
    <subcellularLocation>
        <location evidence="3 15">Cytoplasm</location>
    </subcellularLocation>
</comment>
<evidence type="ECO:0000256" key="15">
    <source>
        <dbReference type="HAMAP-Rule" id="MF_01033"/>
    </source>
</evidence>
<keyword evidence="20" id="KW-1185">Reference proteome</keyword>
<evidence type="ECO:0000256" key="11">
    <source>
        <dbReference type="ARBA" id="ARBA00022842"/>
    </source>
</evidence>
<feature type="binding site" evidence="15">
    <location>
        <position position="247"/>
    </location>
    <ligand>
        <name>Mg(2+)</name>
        <dbReference type="ChEBI" id="CHEBI:18420"/>
    </ligand>
</feature>
<keyword evidence="10 15" id="KW-0479">Metal-binding</keyword>
<dbReference type="Gene3D" id="3.40.718.10">
    <property type="entry name" value="Isopropylmalate Dehydrogenase"/>
    <property type="match status" value="1"/>
</dbReference>
<dbReference type="STRING" id="76936.BN2458_PEG2108"/>
<feature type="domain" description="Isopropylmalate dehydrogenase-like" evidence="17">
    <location>
        <begin position="4"/>
        <end position="352"/>
    </location>
</feature>
<comment type="pathway">
    <text evidence="4 15 16">Amino-acid biosynthesis; L-leucine biosynthesis; L-leucine from 3-methyl-2-oxobutanoate: step 3/4.</text>
</comment>
<keyword evidence="13 15" id="KW-0520">NAD</keyword>
<feature type="binding site" evidence="15">
    <location>
        <position position="106"/>
    </location>
    <ligand>
        <name>substrate</name>
    </ligand>
</feature>
<keyword evidence="11 15" id="KW-0460">Magnesium</keyword>
<sequence>MTKNIAVIYGDGIGKEVITQAVKILKAVAQKYNHQFIFQEVLAGGSAIDACGECLPAESLKICKQSDSVLLGAVGGPKWDNEPSHNRPEKALLTLRKELGLFANIRPATLLPQLSEASPLKGEILKKGIDFIIVRELIGGAYFGEHKIETINGEKVATDGMTYSTSQIESIARVAFNIAKNRKKQLISVDKANVLSSSRLWREVVEKVALEYKEVNLNHMYVDNAAMQICRAPSQFDVILTENMFGDILSDEASIITGTIGVIPSASLSNGTLGMYEPIHGSAPDIAGQDLANPIGTILSAAMMCELSFGLTKESEAIQSAVQKALDKGYRTGDMMSEGMQRVGCEQMGDIILECL</sequence>
<keyword evidence="9 15" id="KW-0028">Amino-acid biosynthesis</keyword>
<dbReference type="PANTHER" id="PTHR42979">
    <property type="entry name" value="3-ISOPROPYLMALATE DEHYDROGENASE"/>
    <property type="match status" value="1"/>
</dbReference>
<reference evidence="21" key="3">
    <citation type="submission" date="2015-11" db="EMBL/GenBank/DDBJ databases">
        <authorList>
            <person name="Anvar S.Y."/>
        </authorList>
    </citation>
    <scope>NUCLEOTIDE SEQUENCE [LARGE SCALE GENOMIC DNA]</scope>
</reference>
<evidence type="ECO:0000313" key="20">
    <source>
        <dbReference type="Proteomes" id="UP000029925"/>
    </source>
</evidence>
<evidence type="ECO:0000256" key="3">
    <source>
        <dbReference type="ARBA" id="ARBA00004496"/>
    </source>
</evidence>
<dbReference type="GO" id="GO:0009098">
    <property type="term" value="P:L-leucine biosynthetic process"/>
    <property type="evidence" value="ECO:0007669"/>
    <property type="project" value="UniProtKB-UniRule"/>
</dbReference>
<dbReference type="GO" id="GO:0000287">
    <property type="term" value="F:magnesium ion binding"/>
    <property type="evidence" value="ECO:0007669"/>
    <property type="project" value="InterPro"/>
</dbReference>
<dbReference type="PROSITE" id="PS00470">
    <property type="entry name" value="IDH_IMDH"/>
    <property type="match status" value="1"/>
</dbReference>
<evidence type="ECO:0000256" key="7">
    <source>
        <dbReference type="ARBA" id="ARBA00022430"/>
    </source>
</evidence>
<dbReference type="Proteomes" id="UP000064525">
    <property type="component" value="Chromosome I"/>
</dbReference>
<dbReference type="GeneID" id="78152204"/>
<accession>A0A099UFD7</accession>
<dbReference type="InterPro" id="IPR019818">
    <property type="entry name" value="IsoCit/isopropylmalate_DH_CS"/>
</dbReference>
<evidence type="ECO:0000256" key="12">
    <source>
        <dbReference type="ARBA" id="ARBA00023002"/>
    </source>
</evidence>
<dbReference type="KEGG" id="hty:BN2458_PEG2108"/>
<dbReference type="GO" id="GO:0003862">
    <property type="term" value="F:3-isopropylmalate dehydrogenase activity"/>
    <property type="evidence" value="ECO:0007669"/>
    <property type="project" value="UniProtKB-UniRule"/>
</dbReference>
<dbReference type="InterPro" id="IPR004429">
    <property type="entry name" value="Isopropylmalate_DH"/>
</dbReference>
<dbReference type="FunFam" id="3.40.718.10:FF:000028">
    <property type="entry name" value="3-isopropylmalate dehydrogenase"/>
    <property type="match status" value="1"/>
</dbReference>
<evidence type="ECO:0000256" key="5">
    <source>
        <dbReference type="ARBA" id="ARBA00008319"/>
    </source>
</evidence>
<evidence type="ECO:0000256" key="16">
    <source>
        <dbReference type="RuleBase" id="RU004445"/>
    </source>
</evidence>
<reference evidence="19 20" key="1">
    <citation type="journal article" date="2014" name="Genome Announc.">
        <title>Draft genome sequences of eight enterohepatic helicobacter species isolated from both laboratory and wild rodents.</title>
        <authorList>
            <person name="Sheh A."/>
            <person name="Shen Z."/>
            <person name="Fox J.G."/>
        </authorList>
    </citation>
    <scope>NUCLEOTIDE SEQUENCE [LARGE SCALE GENOMIC DNA]</scope>
    <source>
        <strain evidence="19 20">MIT 98-6810</strain>
    </source>
</reference>
<evidence type="ECO:0000256" key="13">
    <source>
        <dbReference type="ARBA" id="ARBA00023027"/>
    </source>
</evidence>
<dbReference type="EC" id="1.1.1.85" evidence="15"/>
<evidence type="ECO:0000256" key="10">
    <source>
        <dbReference type="ARBA" id="ARBA00022723"/>
    </source>
</evidence>
<keyword evidence="7 15" id="KW-0432">Leucine biosynthesis</keyword>
<dbReference type="EMBL" id="JRPF02000003">
    <property type="protein sequence ID" value="TLD78964.1"/>
    <property type="molecule type" value="Genomic_DNA"/>
</dbReference>
<feature type="site" description="Important for catalysis" evidence="15">
    <location>
        <position position="191"/>
    </location>
</feature>
<gene>
    <name evidence="15 19" type="primary">leuB</name>
    <name evidence="18" type="ORF">BN2458_PEG2108</name>
    <name evidence="19" type="ORF">LS75_004250</name>
</gene>
<keyword evidence="8 15" id="KW-0963">Cytoplasm</keyword>
<evidence type="ECO:0000259" key="17">
    <source>
        <dbReference type="SMART" id="SM01329"/>
    </source>
</evidence>
<feature type="site" description="Important for catalysis" evidence="15">
    <location>
        <position position="142"/>
    </location>
</feature>
<dbReference type="SMART" id="SM01329">
    <property type="entry name" value="Iso_dh"/>
    <property type="match status" value="1"/>
</dbReference>
<evidence type="ECO:0000256" key="4">
    <source>
        <dbReference type="ARBA" id="ARBA00004762"/>
    </source>
</evidence>
<evidence type="ECO:0000313" key="21">
    <source>
        <dbReference type="Proteomes" id="UP000064525"/>
    </source>
</evidence>
<feature type="binding site" evidence="15">
    <location>
        <position position="223"/>
    </location>
    <ligand>
        <name>substrate</name>
    </ligand>
</feature>
<feature type="binding site" evidence="15">
    <location>
        <begin position="76"/>
        <end position="89"/>
    </location>
    <ligand>
        <name>NAD(+)</name>
        <dbReference type="ChEBI" id="CHEBI:57540"/>
    </ligand>
</feature>
<dbReference type="Proteomes" id="UP000029925">
    <property type="component" value="Unassembled WGS sequence"/>
</dbReference>
<dbReference type="GO" id="GO:0051287">
    <property type="term" value="F:NAD binding"/>
    <property type="evidence" value="ECO:0007669"/>
    <property type="project" value="InterPro"/>
</dbReference>
<name>A0A099UFD7_9HELI</name>
<dbReference type="NCBIfam" id="TIGR00169">
    <property type="entry name" value="leuB"/>
    <property type="match status" value="1"/>
</dbReference>
<evidence type="ECO:0000256" key="1">
    <source>
        <dbReference type="ARBA" id="ARBA00000624"/>
    </source>
</evidence>
<dbReference type="PANTHER" id="PTHR42979:SF1">
    <property type="entry name" value="3-ISOPROPYLMALATE DEHYDROGENASE"/>
    <property type="match status" value="1"/>
</dbReference>
<protein>
    <recommendedName>
        <fullName evidence="15">3-isopropylmalate dehydrogenase</fullName>
        <ecNumber evidence="15">1.1.1.85</ecNumber>
    </recommendedName>
    <alternativeName>
        <fullName evidence="15">3-IPM-DH</fullName>
    </alternativeName>
    <alternativeName>
        <fullName evidence="15">Beta-IPM dehydrogenase</fullName>
        <shortName evidence="15">IMDH</shortName>
    </alternativeName>
</protein>
<dbReference type="HAMAP" id="MF_01033">
    <property type="entry name" value="LeuB_type1"/>
    <property type="match status" value="1"/>
</dbReference>
<feature type="binding site" evidence="15">
    <location>
        <position position="135"/>
    </location>
    <ligand>
        <name>substrate</name>
    </ligand>
</feature>
<evidence type="ECO:0000313" key="18">
    <source>
        <dbReference type="EMBL" id="CUU40991.1"/>
    </source>
</evidence>
<comment type="similarity">
    <text evidence="5 15">Belongs to the isocitrate and isopropylmalate dehydrogenases family. LeuB type 1 subfamily.</text>
</comment>
<evidence type="ECO:0000256" key="8">
    <source>
        <dbReference type="ARBA" id="ARBA00022490"/>
    </source>
</evidence>
<dbReference type="GO" id="GO:0005829">
    <property type="term" value="C:cytosol"/>
    <property type="evidence" value="ECO:0007669"/>
    <property type="project" value="TreeGrafter"/>
</dbReference>
<comment type="subunit">
    <text evidence="6 15 16">Homodimer.</text>
</comment>
<comment type="function">
    <text evidence="15 16">Catalyzes the oxidation of 3-carboxy-2-hydroxy-4-methylpentanoate (3-isopropylmalate) to 3-carboxy-4-methyl-2-oxopentanoate. The product decarboxylates to 4-methyl-2 oxopentanoate.</text>
</comment>
<comment type="cofactor">
    <cofactor evidence="2">
        <name>Mn(2+)</name>
        <dbReference type="ChEBI" id="CHEBI:29035"/>
    </cofactor>
</comment>
<dbReference type="SUPFAM" id="SSF53659">
    <property type="entry name" value="Isocitrate/Isopropylmalate dehydrogenase-like"/>
    <property type="match status" value="1"/>
</dbReference>
<feature type="binding site" evidence="15">
    <location>
        <begin position="281"/>
        <end position="293"/>
    </location>
    <ligand>
        <name>NAD(+)</name>
        <dbReference type="ChEBI" id="CHEBI:57540"/>
    </ligand>
</feature>
<organism evidence="18 21">
    <name type="scientific">Helicobacter typhlonius</name>
    <dbReference type="NCBI Taxonomy" id="76936"/>
    <lineage>
        <taxon>Bacteria</taxon>
        <taxon>Pseudomonadati</taxon>
        <taxon>Campylobacterota</taxon>
        <taxon>Epsilonproteobacteria</taxon>
        <taxon>Campylobacterales</taxon>
        <taxon>Helicobacteraceae</taxon>
        <taxon>Helicobacter</taxon>
    </lineage>
</organism>
<dbReference type="PATRIC" id="fig|76936.10.peg.2057"/>
<comment type="cofactor">
    <cofactor evidence="15 16">
        <name>Mg(2+)</name>
        <dbReference type="ChEBI" id="CHEBI:18420"/>
    </cofactor>
    <cofactor evidence="15 16">
        <name>Mn(2+)</name>
        <dbReference type="ChEBI" id="CHEBI:29035"/>
    </cofactor>
    <text evidence="15 16">Binds 1 Mg(2+) or Mn(2+) ion per subunit.</text>
</comment>
<evidence type="ECO:0000256" key="9">
    <source>
        <dbReference type="ARBA" id="ARBA00022605"/>
    </source>
</evidence>
<evidence type="ECO:0000313" key="19">
    <source>
        <dbReference type="EMBL" id="TLD78964.1"/>
    </source>
</evidence>
<feature type="binding site" evidence="15">
    <location>
        <position position="223"/>
    </location>
    <ligand>
        <name>Mg(2+)</name>
        <dbReference type="ChEBI" id="CHEBI:18420"/>
    </ligand>
</feature>
<reference evidence="18" key="2">
    <citation type="submission" date="2015-11" db="EMBL/GenBank/DDBJ databases">
        <authorList>
            <person name="Zhang Y."/>
            <person name="Guo Z."/>
        </authorList>
    </citation>
    <scope>NUCLEOTIDE SEQUENCE</scope>
    <source>
        <strain evidence="18">1</strain>
    </source>
</reference>
<evidence type="ECO:0000256" key="2">
    <source>
        <dbReference type="ARBA" id="ARBA00001936"/>
    </source>
</evidence>
<dbReference type="AlphaFoldDB" id="A0A099UFD7"/>
<evidence type="ECO:0000256" key="6">
    <source>
        <dbReference type="ARBA" id="ARBA00011738"/>
    </source>
</evidence>
<proteinExistence type="inferred from homology"/>
<feature type="binding site" evidence="15">
    <location>
        <position position="96"/>
    </location>
    <ligand>
        <name>substrate</name>
    </ligand>
</feature>
<evidence type="ECO:0000256" key="14">
    <source>
        <dbReference type="ARBA" id="ARBA00023304"/>
    </source>
</evidence>
<keyword evidence="12 15" id="KW-0560">Oxidoreductase</keyword>
<feature type="binding site" evidence="15">
    <location>
        <position position="251"/>
    </location>
    <ligand>
        <name>Mg(2+)</name>
        <dbReference type="ChEBI" id="CHEBI:18420"/>
    </ligand>
</feature>
<dbReference type="InterPro" id="IPR024084">
    <property type="entry name" value="IsoPropMal-DH-like_dom"/>
</dbReference>
<dbReference type="EMBL" id="LN907858">
    <property type="protein sequence ID" value="CUU40991.1"/>
    <property type="molecule type" value="Genomic_DNA"/>
</dbReference>
<keyword evidence="15" id="KW-0464">Manganese</keyword>
<dbReference type="OrthoDB" id="9806254at2"/>